<dbReference type="InterPro" id="IPR025612">
    <property type="entry name" value="YqjK"/>
</dbReference>
<comment type="caution">
    <text evidence="1">The sequence shown here is derived from an EMBL/GenBank/DDBJ whole genome shotgun (WGS) entry which is preliminary data.</text>
</comment>
<dbReference type="Pfam" id="PF13997">
    <property type="entry name" value="YqjK"/>
    <property type="match status" value="1"/>
</dbReference>
<evidence type="ECO:0000313" key="2">
    <source>
        <dbReference type="Proteomes" id="UP001548590"/>
    </source>
</evidence>
<organism evidence="1 2">
    <name type="scientific">Uliginosibacterium paludis</name>
    <dbReference type="NCBI Taxonomy" id="1615952"/>
    <lineage>
        <taxon>Bacteria</taxon>
        <taxon>Pseudomonadati</taxon>
        <taxon>Pseudomonadota</taxon>
        <taxon>Betaproteobacteria</taxon>
        <taxon>Rhodocyclales</taxon>
        <taxon>Zoogloeaceae</taxon>
        <taxon>Uliginosibacterium</taxon>
    </lineage>
</organism>
<name>A0ABV2CSH0_9RHOO</name>
<gene>
    <name evidence="1" type="ORF">ABVT11_13570</name>
</gene>
<dbReference type="RefSeq" id="WP_345925748.1">
    <property type="nucleotide sequence ID" value="NZ_JBDIVF010000002.1"/>
</dbReference>
<dbReference type="EMBL" id="JBEWLZ010000007">
    <property type="protein sequence ID" value="MET1490861.1"/>
    <property type="molecule type" value="Genomic_DNA"/>
</dbReference>
<dbReference type="Proteomes" id="UP001548590">
    <property type="component" value="Unassembled WGS sequence"/>
</dbReference>
<proteinExistence type="predicted"/>
<accession>A0ABV2CSH0</accession>
<keyword evidence="2" id="KW-1185">Reference proteome</keyword>
<evidence type="ECO:0000313" key="1">
    <source>
        <dbReference type="EMBL" id="MET1490861.1"/>
    </source>
</evidence>
<sequence length="95" mass="10988">MNRLLQREQVLARHRERLVAESAAQRRRIAGGMQQLDGDVYGAERAWRAGRWVYENRMLVGVGISAALLFRGPRRVLAQASRLYALWRSVRSLLR</sequence>
<reference evidence="1 2" key="1">
    <citation type="submission" date="2024-07" db="EMBL/GenBank/DDBJ databases">
        <title>Uliginosibacterium paludis KCTC:42655.</title>
        <authorList>
            <person name="Kim M.K."/>
        </authorList>
    </citation>
    <scope>NUCLEOTIDE SEQUENCE [LARGE SCALE GENOMIC DNA]</scope>
    <source>
        <strain evidence="1 2">KCTC 42655</strain>
    </source>
</reference>
<protein>
    <submittedName>
        <fullName evidence="1">YqjK family protein</fullName>
    </submittedName>
</protein>